<accession>A0A090Q0I6</accession>
<comment type="caution">
    <text evidence="1">The sequence shown here is derived from an EMBL/GenBank/DDBJ whole genome shotgun (WGS) entry which is preliminary data.</text>
</comment>
<name>A0A090Q0I6_9FLAO</name>
<sequence>MSVMINHKVNLVEGTFTPQESLDIINALIKEKINFHKLHRLSIAEGNLYEDTSYDDDRVAQLNEERQSYREFYKEIKQSGKKLRIKGTLEIEVLD</sequence>
<proteinExistence type="predicted"/>
<dbReference type="STRING" id="319236.BST91_07405"/>
<gene>
    <name evidence="1" type="ORF">JCM19294_2097</name>
</gene>
<evidence type="ECO:0000313" key="1">
    <source>
        <dbReference type="EMBL" id="GAK96584.1"/>
    </source>
</evidence>
<dbReference type="EMBL" id="BBML01000002">
    <property type="protein sequence ID" value="GAK96584.1"/>
    <property type="molecule type" value="Genomic_DNA"/>
</dbReference>
<dbReference type="AlphaFoldDB" id="A0A090Q0I6"/>
<keyword evidence="2" id="KW-1185">Reference proteome</keyword>
<reference evidence="1" key="1">
    <citation type="journal article" date="2014" name="Genome Announc.">
        <title>Draft Genome Sequences of Marine Flavobacterium Nonlabens Strains NR17, NR24, NR27, NR32, NR33, and Ara13.</title>
        <authorList>
            <person name="Nakanishi M."/>
            <person name="Meirelles P."/>
            <person name="Suzuki R."/>
            <person name="Takatani N."/>
            <person name="Mino S."/>
            <person name="Suda W."/>
            <person name="Oshima K."/>
            <person name="Hattori M."/>
            <person name="Ohkuma M."/>
            <person name="Hosokawa M."/>
            <person name="Miyashita K."/>
            <person name="Thompson F.L."/>
            <person name="Niwa A."/>
            <person name="Sawabe T."/>
            <person name="Sawabe T."/>
        </authorList>
    </citation>
    <scope>NUCLEOTIDE SEQUENCE [LARGE SCALE GENOMIC DNA]</scope>
    <source>
        <strain evidence="1">JCM 19294</strain>
    </source>
</reference>
<dbReference type="eggNOG" id="ENOG50333TW">
    <property type="taxonomic scope" value="Bacteria"/>
</dbReference>
<dbReference type="Proteomes" id="UP000029221">
    <property type="component" value="Unassembled WGS sequence"/>
</dbReference>
<evidence type="ECO:0000313" key="2">
    <source>
        <dbReference type="Proteomes" id="UP000029221"/>
    </source>
</evidence>
<protein>
    <submittedName>
        <fullName evidence="1">Uncharacterized protein</fullName>
    </submittedName>
</protein>
<organism evidence="1 2">
    <name type="scientific">Nonlabens tegetincola</name>
    <dbReference type="NCBI Taxonomy" id="323273"/>
    <lineage>
        <taxon>Bacteria</taxon>
        <taxon>Pseudomonadati</taxon>
        <taxon>Bacteroidota</taxon>
        <taxon>Flavobacteriia</taxon>
        <taxon>Flavobacteriales</taxon>
        <taxon>Flavobacteriaceae</taxon>
        <taxon>Nonlabens</taxon>
    </lineage>
</organism>
<dbReference type="RefSeq" id="WP_042277927.1">
    <property type="nucleotide sequence ID" value="NZ_BBML01000002.1"/>
</dbReference>